<evidence type="ECO:0000313" key="1">
    <source>
        <dbReference type="EMBL" id="SHI44706.1"/>
    </source>
</evidence>
<keyword evidence="2" id="KW-1185">Reference proteome</keyword>
<accession>A0A1M6B7K7</accession>
<gene>
    <name evidence="1" type="ORF">SAMN02745194_00392</name>
</gene>
<dbReference type="Proteomes" id="UP000184387">
    <property type="component" value="Unassembled WGS sequence"/>
</dbReference>
<organism evidence="1 2">
    <name type="scientific">Muricoccus roseus</name>
    <dbReference type="NCBI Taxonomy" id="198092"/>
    <lineage>
        <taxon>Bacteria</taxon>
        <taxon>Pseudomonadati</taxon>
        <taxon>Pseudomonadota</taxon>
        <taxon>Alphaproteobacteria</taxon>
        <taxon>Acetobacterales</taxon>
        <taxon>Roseomonadaceae</taxon>
        <taxon>Muricoccus</taxon>
    </lineage>
</organism>
<proteinExistence type="predicted"/>
<evidence type="ECO:0000313" key="2">
    <source>
        <dbReference type="Proteomes" id="UP000184387"/>
    </source>
</evidence>
<name>A0A1M6B7K7_9PROT</name>
<protein>
    <submittedName>
        <fullName evidence="1">Uncharacterized protein</fullName>
    </submittedName>
</protein>
<sequence>MLVVSAMILGGLIAAQIATRFAQDRFMTLQGLPRLPQEG</sequence>
<dbReference type="EMBL" id="FQZF01000002">
    <property type="protein sequence ID" value="SHI44706.1"/>
    <property type="molecule type" value="Genomic_DNA"/>
</dbReference>
<reference evidence="1 2" key="1">
    <citation type="submission" date="2016-11" db="EMBL/GenBank/DDBJ databases">
        <authorList>
            <person name="Jaros S."/>
            <person name="Januszkiewicz K."/>
            <person name="Wedrychowicz H."/>
        </authorList>
    </citation>
    <scope>NUCLEOTIDE SEQUENCE [LARGE SCALE GENOMIC DNA]</scope>
    <source>
        <strain evidence="1 2">DSM 14916</strain>
    </source>
</reference>
<dbReference type="AlphaFoldDB" id="A0A1M6B7K7"/>